<gene>
    <name evidence="1" type="ORF">G9399_26230</name>
</gene>
<dbReference type="EMBL" id="CP054160">
    <property type="protein sequence ID" value="QKJ61136.1"/>
    <property type="molecule type" value="Genomic_DNA"/>
</dbReference>
<dbReference type="Proteomes" id="UP000503464">
    <property type="component" value="Chromosome"/>
</dbReference>
<accession>A0AAE7JVJ7</accession>
<name>A0AAE7JVJ7_SERFO</name>
<reference evidence="2" key="1">
    <citation type="submission" date="2020-03" db="EMBL/GenBank/DDBJ databases">
        <title>Genome sequences of seven Enterobacteriaceae strains isolated from Canadian wastewater treatment facilities.</title>
        <authorList>
            <person name="Huang H."/>
            <person name="Chmara J.T."/>
            <person name="Duceppe M.-O."/>
        </authorList>
    </citation>
    <scope>NUCLEOTIDE SEQUENCE [LARGE SCALE GENOMIC DNA]</scope>
    <source>
        <strain evidence="2">Biosolid 3</strain>
    </source>
</reference>
<organism evidence="1 2">
    <name type="scientific">Serratia fonticola</name>
    <dbReference type="NCBI Taxonomy" id="47917"/>
    <lineage>
        <taxon>Bacteria</taxon>
        <taxon>Pseudomonadati</taxon>
        <taxon>Pseudomonadota</taxon>
        <taxon>Gammaproteobacteria</taxon>
        <taxon>Enterobacterales</taxon>
        <taxon>Yersiniaceae</taxon>
        <taxon>Serratia</taxon>
    </lineage>
</organism>
<dbReference type="RefSeq" id="WP_173410035.1">
    <property type="nucleotide sequence ID" value="NZ_CP054160.3"/>
</dbReference>
<proteinExistence type="predicted"/>
<evidence type="ECO:0000313" key="1">
    <source>
        <dbReference type="EMBL" id="QKJ61136.1"/>
    </source>
</evidence>
<protein>
    <submittedName>
        <fullName evidence="1">Uncharacterized protein</fullName>
    </submittedName>
</protein>
<evidence type="ECO:0000313" key="2">
    <source>
        <dbReference type="Proteomes" id="UP000503464"/>
    </source>
</evidence>
<sequence length="48" mass="5895">MQYRDNHVFSLRQLSGGVEFYLEWQEEGKQARTVRHWSNLPNLEKRFL</sequence>
<dbReference type="AlphaFoldDB" id="A0AAE7JVJ7"/>